<name>A0A494X1V4_9BURK</name>
<dbReference type="Proteomes" id="UP000270342">
    <property type="component" value="Unassembled WGS sequence"/>
</dbReference>
<comment type="caution">
    <text evidence="1">The sequence shown here is derived from an EMBL/GenBank/DDBJ whole genome shotgun (WGS) entry which is preliminary data.</text>
</comment>
<dbReference type="EMBL" id="RBZU01000019">
    <property type="protein sequence ID" value="RKP44697.1"/>
    <property type="molecule type" value="Genomic_DNA"/>
</dbReference>
<reference evidence="1 2" key="1">
    <citation type="submission" date="2018-10" db="EMBL/GenBank/DDBJ databases">
        <title>Robbsia sp. DHC34, isolated from soil.</title>
        <authorList>
            <person name="Gao Z.-H."/>
            <person name="Qiu L.-H."/>
        </authorList>
    </citation>
    <scope>NUCLEOTIDE SEQUENCE [LARGE SCALE GENOMIC DNA]</scope>
    <source>
        <strain evidence="1 2">DHC34</strain>
    </source>
</reference>
<evidence type="ECO:0000313" key="2">
    <source>
        <dbReference type="Proteomes" id="UP000270342"/>
    </source>
</evidence>
<keyword evidence="2" id="KW-1185">Reference proteome</keyword>
<organism evidence="1 2">
    <name type="scientific">Pararobbsia silviterrae</name>
    <dbReference type="NCBI Taxonomy" id="1792498"/>
    <lineage>
        <taxon>Bacteria</taxon>
        <taxon>Pseudomonadati</taxon>
        <taxon>Pseudomonadota</taxon>
        <taxon>Betaproteobacteria</taxon>
        <taxon>Burkholderiales</taxon>
        <taxon>Burkholderiaceae</taxon>
        <taxon>Pararobbsia</taxon>
    </lineage>
</organism>
<sequence length="75" mass="8498">MPDAATQPFIVGRSVRHKTTAQVWKILEIEHDTLKCQKKVKGRLREATFRFDEVDHYSSAGRDRGTAGRSITLKG</sequence>
<evidence type="ECO:0000313" key="1">
    <source>
        <dbReference type="EMBL" id="RKP44697.1"/>
    </source>
</evidence>
<accession>A0A494X1V4</accession>
<proteinExistence type="predicted"/>
<gene>
    <name evidence="1" type="ORF">D7S86_27085</name>
</gene>
<dbReference type="AlphaFoldDB" id="A0A494X1V4"/>
<protein>
    <submittedName>
        <fullName evidence="1">Uncharacterized protein</fullName>
    </submittedName>
</protein>